<reference evidence="1" key="1">
    <citation type="submission" date="2013-07" db="EMBL/GenBank/DDBJ databases">
        <title>The genome of an arbuscular mycorrhizal fungus provides insights into the evolution of the oldest plant symbiosis.</title>
        <authorList>
            <consortium name="DOE Joint Genome Institute"/>
            <person name="Tisserant E."/>
            <person name="Malbreil M."/>
            <person name="Kuo A."/>
            <person name="Kohler A."/>
            <person name="Symeonidi A."/>
            <person name="Balestrini R."/>
            <person name="Charron P."/>
            <person name="Duensing N."/>
            <person name="Frei-dit-Frey N."/>
            <person name="Gianinazzi-Pearson V."/>
            <person name="Gilbert B."/>
            <person name="Handa Y."/>
            <person name="Hijri M."/>
            <person name="Kaul R."/>
            <person name="Kawaguchi M."/>
            <person name="Krajinski F."/>
            <person name="Lammers P."/>
            <person name="Lapierre D."/>
            <person name="Masclaux F.G."/>
            <person name="Murat C."/>
            <person name="Morin E."/>
            <person name="Ndikumana S."/>
            <person name="Pagni M."/>
            <person name="Petitpierre D."/>
            <person name="Requena N."/>
            <person name="Rosikiewicz P."/>
            <person name="Riley R."/>
            <person name="Saito K."/>
            <person name="San Clemente H."/>
            <person name="Shapiro H."/>
            <person name="van Tuinen D."/>
            <person name="Becard G."/>
            <person name="Bonfante P."/>
            <person name="Paszkowski U."/>
            <person name="Shachar-Hill Y."/>
            <person name="Young J.P."/>
            <person name="Sanders I.R."/>
            <person name="Henrissat B."/>
            <person name="Rensing S.A."/>
            <person name="Grigoriev I.V."/>
            <person name="Corradi N."/>
            <person name="Roux C."/>
            <person name="Martin F."/>
        </authorList>
    </citation>
    <scope>NUCLEOTIDE SEQUENCE</scope>
    <source>
        <strain evidence="1">DAOM 197198</strain>
    </source>
</reference>
<protein>
    <submittedName>
        <fullName evidence="1">Uncharacterized protein</fullName>
    </submittedName>
</protein>
<sequence length="141" mass="15898">MTINKSQGQTLSRVGIYLPEPVFVHGQLYVAFSRVTSHQYIKVLIDNTPNSDDSITTNILVQQGGHPHIKPEGTPLEYKNLMKQSWNAGPSKRPDIHPLLDEMDKLNLIIKLMNWNVLVAQIIRNLGKVTGKELTLMLVMV</sequence>
<name>U9UA95_RHIID</name>
<dbReference type="SUPFAM" id="SSF52540">
    <property type="entry name" value="P-loop containing nucleoside triphosphate hydrolases"/>
    <property type="match status" value="1"/>
</dbReference>
<dbReference type="HOGENOM" id="CLU_1826309_0_0_1"/>
<gene>
    <name evidence="1" type="ORF">GLOINDRAFT_21932</name>
</gene>
<accession>U9UA95</accession>
<dbReference type="CDD" id="cd18809">
    <property type="entry name" value="SF1_C_RecD"/>
    <property type="match status" value="1"/>
</dbReference>
<evidence type="ECO:0000313" key="1">
    <source>
        <dbReference type="EMBL" id="ESA17310.1"/>
    </source>
</evidence>
<dbReference type="InterPro" id="IPR027417">
    <property type="entry name" value="P-loop_NTPase"/>
</dbReference>
<dbReference type="VEuPathDB" id="FungiDB:RhiirFUN_026671"/>
<dbReference type="eggNOG" id="KOG0987">
    <property type="taxonomic scope" value="Eukaryota"/>
</dbReference>
<dbReference type="EMBL" id="KI280310">
    <property type="protein sequence ID" value="ESA17310.1"/>
    <property type="molecule type" value="Genomic_DNA"/>
</dbReference>
<organism evidence="1">
    <name type="scientific">Rhizophagus irregularis (strain DAOM 181602 / DAOM 197198 / MUCL 43194)</name>
    <name type="common">Arbuscular mycorrhizal fungus</name>
    <name type="synonym">Glomus intraradices</name>
    <dbReference type="NCBI Taxonomy" id="747089"/>
    <lineage>
        <taxon>Eukaryota</taxon>
        <taxon>Fungi</taxon>
        <taxon>Fungi incertae sedis</taxon>
        <taxon>Mucoromycota</taxon>
        <taxon>Glomeromycotina</taxon>
        <taxon>Glomeromycetes</taxon>
        <taxon>Glomerales</taxon>
        <taxon>Glomeraceae</taxon>
        <taxon>Rhizophagus</taxon>
    </lineage>
</organism>
<dbReference type="AlphaFoldDB" id="U9UA95"/>
<proteinExistence type="predicted"/>